<dbReference type="Gene3D" id="1.40.20.10">
    <property type="entry name" value="CHAD domain"/>
    <property type="match status" value="1"/>
</dbReference>
<dbReference type="SMART" id="SM01118">
    <property type="entry name" value="CYTH"/>
    <property type="match status" value="1"/>
</dbReference>
<dbReference type="PANTHER" id="PTHR39339">
    <property type="entry name" value="SLR1444 PROTEIN"/>
    <property type="match status" value="1"/>
</dbReference>
<dbReference type="SMART" id="SM00880">
    <property type="entry name" value="CHAD"/>
    <property type="match status" value="1"/>
</dbReference>
<evidence type="ECO:0000259" key="1">
    <source>
        <dbReference type="PROSITE" id="PS51708"/>
    </source>
</evidence>
<gene>
    <name evidence="2" type="ORF">RHODO2019_13660</name>
</gene>
<dbReference type="InterPro" id="IPR007899">
    <property type="entry name" value="CHAD_dom"/>
</dbReference>
<dbReference type="InterPro" id="IPR023577">
    <property type="entry name" value="CYTH_domain"/>
</dbReference>
<evidence type="ECO:0000313" key="2">
    <source>
        <dbReference type="EMBL" id="UZJ24194.1"/>
    </source>
</evidence>
<dbReference type="RefSeq" id="WP_265382301.1">
    <property type="nucleotide sequence ID" value="NZ_CP110615.1"/>
</dbReference>
<dbReference type="CDD" id="cd07374">
    <property type="entry name" value="CYTH-like_Pase"/>
    <property type="match status" value="1"/>
</dbReference>
<dbReference type="Gene3D" id="2.40.320.10">
    <property type="entry name" value="Hypothetical Protein Pfu-838710-001"/>
    <property type="match status" value="1"/>
</dbReference>
<proteinExistence type="predicted"/>
<feature type="domain" description="CHAD" evidence="1">
    <location>
        <begin position="220"/>
        <end position="505"/>
    </location>
</feature>
<dbReference type="PROSITE" id="PS51708">
    <property type="entry name" value="CHAD"/>
    <property type="match status" value="1"/>
</dbReference>
<dbReference type="PANTHER" id="PTHR39339:SF1">
    <property type="entry name" value="CHAD DOMAIN-CONTAINING PROTEIN"/>
    <property type="match status" value="1"/>
</dbReference>
<dbReference type="EMBL" id="CP110615">
    <property type="protein sequence ID" value="UZJ24194.1"/>
    <property type="molecule type" value="Genomic_DNA"/>
</dbReference>
<protein>
    <submittedName>
        <fullName evidence="2">CYTH and CHAD domain-containing protein</fullName>
    </submittedName>
</protein>
<dbReference type="Proteomes" id="UP001164965">
    <property type="component" value="Chromosome"/>
</dbReference>
<dbReference type="Pfam" id="PF05235">
    <property type="entry name" value="CHAD"/>
    <property type="match status" value="1"/>
</dbReference>
<organism evidence="2 3">
    <name type="scientific">Rhodococcus antarcticus</name>
    <dbReference type="NCBI Taxonomy" id="2987751"/>
    <lineage>
        <taxon>Bacteria</taxon>
        <taxon>Bacillati</taxon>
        <taxon>Actinomycetota</taxon>
        <taxon>Actinomycetes</taxon>
        <taxon>Mycobacteriales</taxon>
        <taxon>Nocardiaceae</taxon>
        <taxon>Rhodococcus</taxon>
    </lineage>
</organism>
<dbReference type="SUPFAM" id="SSF55154">
    <property type="entry name" value="CYTH-like phosphatases"/>
    <property type="match status" value="1"/>
</dbReference>
<dbReference type="InterPro" id="IPR033469">
    <property type="entry name" value="CYTH-like_dom_sf"/>
</dbReference>
<dbReference type="Pfam" id="PF01928">
    <property type="entry name" value="CYTH"/>
    <property type="match status" value="1"/>
</dbReference>
<keyword evidence="3" id="KW-1185">Reference proteome</keyword>
<evidence type="ECO:0000313" key="3">
    <source>
        <dbReference type="Proteomes" id="UP001164965"/>
    </source>
</evidence>
<dbReference type="InterPro" id="IPR038186">
    <property type="entry name" value="CHAD_dom_sf"/>
</dbReference>
<accession>A0ABY6NXS1</accession>
<sequence>MATTRSSTSRHLEVERTYEVPTGAVVPPLLDVQGVASVAAPVVHHLDAVYHDTAGLRLAARRITLRRRTGGDDAGWTVKLPSTGDARTELQQPLGRNTRTVPPAVLELVRVHVRDEPLGPVARVRNHRTVHRLLDADGRVLAEVCDDDVTAEALGESGGMARWREWEVELVGGDTELLDAVAEVLATAGATLSTSPSKLVRALGFRIPNPQPAARPVHRRSSAGDAVTAALRAQVHALWSWEPAVRADDTDAVHQARVTVRTLRSLLVTYRPVLERSTTDPVRDELRWFGGVLGAARDAEVARATCAALLDDEPSGLVLGPVPARIADTLDAAHARAHAAVVDALDGARWFRLLDALDALLADAGPARASTGRAGQVLPQCVHHDWVRLRRSVSALDGAASPAERAALLHEVRKAAKRLRHGAESAAVVVGRPARRTARRARDVQRVLGTAQDAILARQVLRDTAAAADAAGEPTFTYGRLDARVEAGASHVEEDFAVAWAALDRAKVRGWLRA</sequence>
<reference evidence="2" key="1">
    <citation type="submission" date="2022-10" db="EMBL/GenBank/DDBJ databases">
        <title>Rhodococcus sp.75.</title>
        <authorList>
            <person name="Sun M."/>
        </authorList>
    </citation>
    <scope>NUCLEOTIDE SEQUENCE</scope>
    <source>
        <strain evidence="2">75</strain>
    </source>
</reference>
<name>A0ABY6NXS1_9NOCA</name>